<evidence type="ECO:0000256" key="1">
    <source>
        <dbReference type="SAM" id="Phobius"/>
    </source>
</evidence>
<dbReference type="AlphaFoldDB" id="A0A7W6BPU2"/>
<name>A0A7W6BPU2_9HYPH</name>
<comment type="caution">
    <text evidence="2">The sequence shown here is derived from an EMBL/GenBank/DDBJ whole genome shotgun (WGS) entry which is preliminary data.</text>
</comment>
<dbReference type="Proteomes" id="UP000531216">
    <property type="component" value="Unassembled WGS sequence"/>
</dbReference>
<organism evidence="2 3">
    <name type="scientific">Aureimonas phyllosphaerae</name>
    <dbReference type="NCBI Taxonomy" id="1166078"/>
    <lineage>
        <taxon>Bacteria</taxon>
        <taxon>Pseudomonadati</taxon>
        <taxon>Pseudomonadota</taxon>
        <taxon>Alphaproteobacteria</taxon>
        <taxon>Hyphomicrobiales</taxon>
        <taxon>Aurantimonadaceae</taxon>
        <taxon>Aureimonas</taxon>
    </lineage>
</organism>
<keyword evidence="3" id="KW-1185">Reference proteome</keyword>
<sequence length="171" mass="18202">MSEVASTPPEFSSVRLPFTGSGFRNADRDWSVVDWAIALSSVTLAISSAGFFSWSYVVSTKSPDYFQQAAIARMAPKLDQIETGSVGEAVQTEAMPAPTIVRDREPTPSDYQIVMIFQDEALLATREELMRVKVGSVVPGLGTVQAIEGGSLGGTVTADKATLRSVSAPDP</sequence>
<accession>A0A7W6BPU2</accession>
<evidence type="ECO:0000313" key="3">
    <source>
        <dbReference type="Proteomes" id="UP000531216"/>
    </source>
</evidence>
<dbReference type="EMBL" id="JACIDO010000003">
    <property type="protein sequence ID" value="MBB3935869.1"/>
    <property type="molecule type" value="Genomic_DNA"/>
</dbReference>
<dbReference type="RefSeq" id="WP_090961197.1">
    <property type="nucleotide sequence ID" value="NZ_FOOA01000003.1"/>
</dbReference>
<keyword evidence="1" id="KW-0812">Transmembrane</keyword>
<reference evidence="2 3" key="1">
    <citation type="submission" date="2020-08" db="EMBL/GenBank/DDBJ databases">
        <title>Genomic Encyclopedia of Type Strains, Phase IV (KMG-IV): sequencing the most valuable type-strain genomes for metagenomic binning, comparative biology and taxonomic classification.</title>
        <authorList>
            <person name="Goeker M."/>
        </authorList>
    </citation>
    <scope>NUCLEOTIDE SEQUENCE [LARGE SCALE GENOMIC DNA]</scope>
    <source>
        <strain evidence="2 3">DSM 25024</strain>
    </source>
</reference>
<proteinExistence type="predicted"/>
<evidence type="ECO:0000313" key="2">
    <source>
        <dbReference type="EMBL" id="MBB3935869.1"/>
    </source>
</evidence>
<feature type="transmembrane region" description="Helical" evidence="1">
    <location>
        <begin position="35"/>
        <end position="58"/>
    </location>
</feature>
<protein>
    <submittedName>
        <fullName evidence="2">Uncharacterized protein</fullName>
    </submittedName>
</protein>
<keyword evidence="1" id="KW-0472">Membrane</keyword>
<keyword evidence="1" id="KW-1133">Transmembrane helix</keyword>
<gene>
    <name evidence="2" type="ORF">GGR05_002013</name>
</gene>
<dbReference type="OrthoDB" id="7906038at2"/>